<keyword evidence="1" id="KW-0472">Membrane</keyword>
<evidence type="ECO:0000256" key="1">
    <source>
        <dbReference type="SAM" id="Phobius"/>
    </source>
</evidence>
<dbReference type="Pfam" id="PF00188">
    <property type="entry name" value="CAP"/>
    <property type="match status" value="1"/>
</dbReference>
<dbReference type="Proteomes" id="UP000228496">
    <property type="component" value="Unassembled WGS sequence"/>
</dbReference>
<feature type="domain" description="SCP" evidence="2">
    <location>
        <begin position="59"/>
        <end position="176"/>
    </location>
</feature>
<dbReference type="CDD" id="cd05379">
    <property type="entry name" value="CAP_bacterial"/>
    <property type="match status" value="1"/>
</dbReference>
<sequence length="330" mass="36390">MVINKDMLIRVEKLFTRKLIVWNLVLFALVKFVLSYSGLQLATVLEHIELFDSREIITKTNIVRANNNLPPLNANVELDLAASKKLQDMISNGYFAHISPEGTTPWFWIKNSGYKYVYAGENLAIGFTEAEATVEAWFESPSHRENLLNSNYDEIGVAVGKVENLDGYSGILVVQMFGKRPIFAINEANAFETSNKTPNTEGTTVPEITPNSFVAGSQPATNPNTSAITPITDDEVVMLQYVSTDKNLGGSEEPIEITTNENNLNINSVSKTVNNAYIIYALIIAAISILFVTFVENSKKHVAGATFNIILFIIATTMPVLEIISKGAIF</sequence>
<dbReference type="InterPro" id="IPR014044">
    <property type="entry name" value="CAP_dom"/>
</dbReference>
<evidence type="ECO:0000259" key="2">
    <source>
        <dbReference type="Pfam" id="PF00188"/>
    </source>
</evidence>
<feature type="transmembrane region" description="Helical" evidence="1">
    <location>
        <begin position="277"/>
        <end position="295"/>
    </location>
</feature>
<feature type="transmembrane region" description="Helical" evidence="1">
    <location>
        <begin position="20"/>
        <end position="39"/>
    </location>
</feature>
<name>A0A2J0QA11_9BACT</name>
<reference evidence="3 4" key="1">
    <citation type="submission" date="2017-09" db="EMBL/GenBank/DDBJ databases">
        <title>Depth-based differentiation of microbial function through sediment-hosted aquifers and enrichment of novel symbionts in the deep terrestrial subsurface.</title>
        <authorList>
            <person name="Probst A.J."/>
            <person name="Ladd B."/>
            <person name="Jarett J.K."/>
            <person name="Geller-Mcgrath D.E."/>
            <person name="Sieber C.M."/>
            <person name="Emerson J.B."/>
            <person name="Anantharaman K."/>
            <person name="Thomas B.C."/>
            <person name="Malmstrom R."/>
            <person name="Stieglmeier M."/>
            <person name="Klingl A."/>
            <person name="Woyke T."/>
            <person name="Ryan C.M."/>
            <person name="Banfield J.F."/>
        </authorList>
    </citation>
    <scope>NUCLEOTIDE SEQUENCE [LARGE SCALE GENOMIC DNA]</scope>
    <source>
        <strain evidence="3">CG10_big_fil_rev_8_21_14_0_10_36_16</strain>
    </source>
</reference>
<accession>A0A2J0QA11</accession>
<protein>
    <recommendedName>
        <fullName evidence="2">SCP domain-containing protein</fullName>
    </recommendedName>
</protein>
<evidence type="ECO:0000313" key="3">
    <source>
        <dbReference type="EMBL" id="PJE50380.1"/>
    </source>
</evidence>
<gene>
    <name evidence="3" type="ORF">COV29_04395</name>
</gene>
<dbReference type="EMBL" id="PCXQ01000007">
    <property type="protein sequence ID" value="PJE50380.1"/>
    <property type="molecule type" value="Genomic_DNA"/>
</dbReference>
<dbReference type="AlphaFoldDB" id="A0A2J0QA11"/>
<dbReference type="InterPro" id="IPR035940">
    <property type="entry name" value="CAP_sf"/>
</dbReference>
<organism evidence="3 4">
    <name type="scientific">Candidatus Yanofskybacteria bacterium CG10_big_fil_rev_8_21_14_0_10_36_16</name>
    <dbReference type="NCBI Taxonomy" id="1975096"/>
    <lineage>
        <taxon>Bacteria</taxon>
        <taxon>Candidatus Yanofskyibacteriota</taxon>
    </lineage>
</organism>
<dbReference type="Gene3D" id="3.40.33.10">
    <property type="entry name" value="CAP"/>
    <property type="match status" value="1"/>
</dbReference>
<comment type="caution">
    <text evidence="3">The sequence shown here is derived from an EMBL/GenBank/DDBJ whole genome shotgun (WGS) entry which is preliminary data.</text>
</comment>
<proteinExistence type="predicted"/>
<evidence type="ECO:0000313" key="4">
    <source>
        <dbReference type="Proteomes" id="UP000228496"/>
    </source>
</evidence>
<dbReference type="PANTHER" id="PTHR31157:SF1">
    <property type="entry name" value="SCP DOMAIN-CONTAINING PROTEIN"/>
    <property type="match status" value="1"/>
</dbReference>
<feature type="transmembrane region" description="Helical" evidence="1">
    <location>
        <begin position="302"/>
        <end position="324"/>
    </location>
</feature>
<dbReference type="SUPFAM" id="SSF55797">
    <property type="entry name" value="PR-1-like"/>
    <property type="match status" value="1"/>
</dbReference>
<dbReference type="PANTHER" id="PTHR31157">
    <property type="entry name" value="SCP DOMAIN-CONTAINING PROTEIN"/>
    <property type="match status" value="1"/>
</dbReference>
<keyword evidence="1" id="KW-1133">Transmembrane helix</keyword>
<keyword evidence="1" id="KW-0812">Transmembrane</keyword>